<evidence type="ECO:0000259" key="6">
    <source>
        <dbReference type="PROSITE" id="PS50977"/>
    </source>
</evidence>
<reference evidence="7 8" key="1">
    <citation type="submission" date="2019-02" db="EMBL/GenBank/DDBJ databases">
        <title>Pedobacter sp. nov., a novel speices isolated from soil of pinguins habitat in Antarcitica.</title>
        <authorList>
            <person name="He R.-H."/>
        </authorList>
    </citation>
    <scope>NUCLEOTIDE SEQUENCE [LARGE SCALE GENOMIC DNA]</scope>
    <source>
        <strain evidence="7 8">E01020</strain>
    </source>
</reference>
<dbReference type="GO" id="GO:0003700">
    <property type="term" value="F:DNA-binding transcription factor activity"/>
    <property type="evidence" value="ECO:0007669"/>
    <property type="project" value="TreeGrafter"/>
</dbReference>
<dbReference type="PROSITE" id="PS50977">
    <property type="entry name" value="HTH_TETR_2"/>
    <property type="match status" value="1"/>
</dbReference>
<dbReference type="RefSeq" id="WP_133263182.1">
    <property type="nucleotide sequence ID" value="NZ_SJCY01000009.1"/>
</dbReference>
<dbReference type="EMBL" id="SJCY01000009">
    <property type="protein sequence ID" value="TDG35572.1"/>
    <property type="molecule type" value="Genomic_DNA"/>
</dbReference>
<dbReference type="Pfam" id="PF00440">
    <property type="entry name" value="TetR_N"/>
    <property type="match status" value="1"/>
</dbReference>
<name>A0A4R5MJ73_9SPHI</name>
<dbReference type="OrthoDB" id="9798857at2"/>
<evidence type="ECO:0000256" key="4">
    <source>
        <dbReference type="ARBA" id="ARBA00023163"/>
    </source>
</evidence>
<dbReference type="SUPFAM" id="SSF48498">
    <property type="entry name" value="Tetracyclin repressor-like, C-terminal domain"/>
    <property type="match status" value="1"/>
</dbReference>
<comment type="caution">
    <text evidence="7">The sequence shown here is derived from an EMBL/GenBank/DDBJ whole genome shotgun (WGS) entry which is preliminary data.</text>
</comment>
<keyword evidence="4" id="KW-0804">Transcription</keyword>
<sequence>MITTISARQQEILEASGKILIEKGLKALTTKNLALEMGFSESAIYRHFANKEDIIVSLFEFILANFKQRLDQILELNLSAIERLNQVFDSQCTFFSQNPHFAMAVLADDIYFEGDKVKSELLSIMAYKFNVVEIILQQGIKEGTIRNDIEIAELQHTVIGSFRLLLHKWRLKNFEFDLQLAGKKMMNTLNLLLQNPIK</sequence>
<evidence type="ECO:0000256" key="2">
    <source>
        <dbReference type="ARBA" id="ARBA00023015"/>
    </source>
</evidence>
<dbReference type="Proteomes" id="UP000295668">
    <property type="component" value="Unassembled WGS sequence"/>
</dbReference>
<dbReference type="PANTHER" id="PTHR30055">
    <property type="entry name" value="HTH-TYPE TRANSCRIPTIONAL REGULATOR RUTR"/>
    <property type="match status" value="1"/>
</dbReference>
<proteinExistence type="predicted"/>
<evidence type="ECO:0000313" key="8">
    <source>
        <dbReference type="Proteomes" id="UP000295668"/>
    </source>
</evidence>
<keyword evidence="8" id="KW-1185">Reference proteome</keyword>
<evidence type="ECO:0000313" key="7">
    <source>
        <dbReference type="EMBL" id="TDG35572.1"/>
    </source>
</evidence>
<feature type="domain" description="HTH tetR-type" evidence="6">
    <location>
        <begin position="6"/>
        <end position="66"/>
    </location>
</feature>
<dbReference type="PRINTS" id="PR00455">
    <property type="entry name" value="HTHTETR"/>
</dbReference>
<dbReference type="Pfam" id="PF08359">
    <property type="entry name" value="TetR_C_4"/>
    <property type="match status" value="1"/>
</dbReference>
<dbReference type="InterPro" id="IPR013570">
    <property type="entry name" value="Tscrpt_reg_YsiA_C"/>
</dbReference>
<gene>
    <name evidence="7" type="ORF">EZJ43_13185</name>
</gene>
<dbReference type="SUPFAM" id="SSF46689">
    <property type="entry name" value="Homeodomain-like"/>
    <property type="match status" value="1"/>
</dbReference>
<keyword evidence="1" id="KW-0678">Repressor</keyword>
<keyword evidence="2" id="KW-0805">Transcription regulation</keyword>
<protein>
    <submittedName>
        <fullName evidence="7">TetR/AcrR family transcriptional regulator</fullName>
    </submittedName>
</protein>
<organism evidence="7 8">
    <name type="scientific">Pedobacter changchengzhani</name>
    <dbReference type="NCBI Taxonomy" id="2529274"/>
    <lineage>
        <taxon>Bacteria</taxon>
        <taxon>Pseudomonadati</taxon>
        <taxon>Bacteroidota</taxon>
        <taxon>Sphingobacteriia</taxon>
        <taxon>Sphingobacteriales</taxon>
        <taxon>Sphingobacteriaceae</taxon>
        <taxon>Pedobacter</taxon>
    </lineage>
</organism>
<dbReference type="PANTHER" id="PTHR30055:SF175">
    <property type="entry name" value="HTH-TYPE TRANSCRIPTIONAL REPRESSOR KSTR2"/>
    <property type="match status" value="1"/>
</dbReference>
<evidence type="ECO:0000256" key="1">
    <source>
        <dbReference type="ARBA" id="ARBA00022491"/>
    </source>
</evidence>
<evidence type="ECO:0000256" key="3">
    <source>
        <dbReference type="ARBA" id="ARBA00023125"/>
    </source>
</evidence>
<dbReference type="GO" id="GO:0000976">
    <property type="term" value="F:transcription cis-regulatory region binding"/>
    <property type="evidence" value="ECO:0007669"/>
    <property type="project" value="TreeGrafter"/>
</dbReference>
<dbReference type="AlphaFoldDB" id="A0A4R5MJ73"/>
<dbReference type="InterPro" id="IPR050109">
    <property type="entry name" value="HTH-type_TetR-like_transc_reg"/>
</dbReference>
<dbReference type="InterPro" id="IPR009057">
    <property type="entry name" value="Homeodomain-like_sf"/>
</dbReference>
<dbReference type="Gene3D" id="1.10.357.10">
    <property type="entry name" value="Tetracycline Repressor, domain 2"/>
    <property type="match status" value="1"/>
</dbReference>
<accession>A0A4R5MJ73</accession>
<feature type="DNA-binding region" description="H-T-H motif" evidence="5">
    <location>
        <begin position="29"/>
        <end position="48"/>
    </location>
</feature>
<keyword evidence="3 5" id="KW-0238">DNA-binding</keyword>
<dbReference type="InterPro" id="IPR001647">
    <property type="entry name" value="HTH_TetR"/>
</dbReference>
<evidence type="ECO:0000256" key="5">
    <source>
        <dbReference type="PROSITE-ProRule" id="PRU00335"/>
    </source>
</evidence>
<dbReference type="InterPro" id="IPR036271">
    <property type="entry name" value="Tet_transcr_reg_TetR-rel_C_sf"/>
</dbReference>